<evidence type="ECO:0000313" key="9">
    <source>
        <dbReference type="EMBL" id="PKY90428.1"/>
    </source>
</evidence>
<protein>
    <submittedName>
        <fullName evidence="9">AI-2E family transporter</fullName>
    </submittedName>
</protein>
<keyword evidence="6 8" id="KW-1133">Transmembrane helix</keyword>
<accession>A0A2I1K453</accession>
<dbReference type="RefSeq" id="WP_101953874.1">
    <property type="nucleotide sequence ID" value="NZ_PKHE01000003.1"/>
</dbReference>
<dbReference type="PANTHER" id="PTHR21716:SF53">
    <property type="entry name" value="PERMEASE PERM-RELATED"/>
    <property type="match status" value="1"/>
</dbReference>
<evidence type="ECO:0000313" key="10">
    <source>
        <dbReference type="Proteomes" id="UP000234384"/>
    </source>
</evidence>
<keyword evidence="4" id="KW-1003">Cell membrane</keyword>
<keyword evidence="5 8" id="KW-0812">Transmembrane</keyword>
<name>A0A2I1K453_9LACT</name>
<comment type="similarity">
    <text evidence="2">Belongs to the autoinducer-2 exporter (AI-2E) (TC 2.A.86) family.</text>
</comment>
<proteinExistence type="inferred from homology"/>
<keyword evidence="3" id="KW-0813">Transport</keyword>
<feature type="transmembrane region" description="Helical" evidence="8">
    <location>
        <begin position="303"/>
        <end position="322"/>
    </location>
</feature>
<feature type="transmembrane region" description="Helical" evidence="8">
    <location>
        <begin position="87"/>
        <end position="117"/>
    </location>
</feature>
<dbReference type="InterPro" id="IPR002549">
    <property type="entry name" value="AI-2E-like"/>
</dbReference>
<dbReference type="AlphaFoldDB" id="A0A2I1K453"/>
<comment type="caution">
    <text evidence="9">The sequence shown here is derived from an EMBL/GenBank/DDBJ whole genome shotgun (WGS) entry which is preliminary data.</text>
</comment>
<organism evidence="9 10">
    <name type="scientific">Falseniella ignava</name>
    <dbReference type="NCBI Taxonomy" id="137730"/>
    <lineage>
        <taxon>Bacteria</taxon>
        <taxon>Bacillati</taxon>
        <taxon>Bacillota</taxon>
        <taxon>Bacilli</taxon>
        <taxon>Lactobacillales</taxon>
        <taxon>Aerococcaceae</taxon>
        <taxon>Falseniella</taxon>
    </lineage>
</organism>
<dbReference type="EMBL" id="PKHE01000003">
    <property type="protein sequence ID" value="PKY90428.1"/>
    <property type="molecule type" value="Genomic_DNA"/>
</dbReference>
<feature type="transmembrane region" description="Helical" evidence="8">
    <location>
        <begin position="14"/>
        <end position="32"/>
    </location>
</feature>
<evidence type="ECO:0000256" key="1">
    <source>
        <dbReference type="ARBA" id="ARBA00004651"/>
    </source>
</evidence>
<evidence type="ECO:0000256" key="6">
    <source>
        <dbReference type="ARBA" id="ARBA00022989"/>
    </source>
</evidence>
<dbReference type="Proteomes" id="UP000234384">
    <property type="component" value="Unassembled WGS sequence"/>
</dbReference>
<reference evidence="9 10" key="1">
    <citation type="submission" date="2017-12" db="EMBL/GenBank/DDBJ databases">
        <title>Phylogenetic diversity of female urinary microbiome.</title>
        <authorList>
            <person name="Thomas-White K."/>
            <person name="Wolfe A.J."/>
        </authorList>
    </citation>
    <scope>NUCLEOTIDE SEQUENCE [LARGE SCALE GENOMIC DNA]</scope>
    <source>
        <strain evidence="9 10">UMB0898</strain>
    </source>
</reference>
<keyword evidence="7 8" id="KW-0472">Membrane</keyword>
<feature type="transmembrane region" description="Helical" evidence="8">
    <location>
        <begin position="239"/>
        <end position="261"/>
    </location>
</feature>
<evidence type="ECO:0000256" key="7">
    <source>
        <dbReference type="ARBA" id="ARBA00023136"/>
    </source>
</evidence>
<sequence>MSFFREPEKTEKSIIKIILFSGLLFLLIRYFGNVLATFNHLIAVLMPIIIGAAMAYILNIPMTKIEEIYFPDREDTWVKRTRRPVSIATSIIVILLFIFLVFYLVIPQLIGVISMIINTLPNFIMSIRDWGMSLEERFPQLQEVLGQLNFNWNSITQNAISFLNSITSNVIDGTISTIGNTVGFIFNFFLSFVLSIFMLSNKEKLQYQLVLLSETYLPSRLHNQIMYVARILNDSFKGFFVGTLTSATIEGVMVAVGLFLLRFPYPAMLGVLTGVTALIPYIGAFIATGIGFMLIFVQSPIQALGYVVFMIMVNQIEGNLLYPRVVGDSIGLPALWVIVAVTIGGGLFGIPGMILFVPLFSALSAIIHRDIAYRRDRGASISPEQELSEVMKNSSELYREKEVKNDEKN</sequence>
<dbReference type="OrthoDB" id="9793390at2"/>
<feature type="transmembrane region" description="Helical" evidence="8">
    <location>
        <begin position="38"/>
        <end position="58"/>
    </location>
</feature>
<dbReference type="PANTHER" id="PTHR21716">
    <property type="entry name" value="TRANSMEMBRANE PROTEIN"/>
    <property type="match status" value="1"/>
</dbReference>
<feature type="transmembrane region" description="Helical" evidence="8">
    <location>
        <begin position="334"/>
        <end position="367"/>
    </location>
</feature>
<feature type="transmembrane region" description="Helical" evidence="8">
    <location>
        <begin position="267"/>
        <end position="296"/>
    </location>
</feature>
<evidence type="ECO:0000256" key="8">
    <source>
        <dbReference type="SAM" id="Phobius"/>
    </source>
</evidence>
<dbReference type="Pfam" id="PF01594">
    <property type="entry name" value="AI-2E_transport"/>
    <property type="match status" value="1"/>
</dbReference>
<evidence type="ECO:0000256" key="5">
    <source>
        <dbReference type="ARBA" id="ARBA00022692"/>
    </source>
</evidence>
<evidence type="ECO:0000256" key="3">
    <source>
        <dbReference type="ARBA" id="ARBA00022448"/>
    </source>
</evidence>
<comment type="subcellular location">
    <subcellularLocation>
        <location evidence="1">Cell membrane</location>
        <topology evidence="1">Multi-pass membrane protein</topology>
    </subcellularLocation>
</comment>
<evidence type="ECO:0000256" key="4">
    <source>
        <dbReference type="ARBA" id="ARBA00022475"/>
    </source>
</evidence>
<gene>
    <name evidence="9" type="ORF">CYJ57_02030</name>
</gene>
<dbReference type="GO" id="GO:0005886">
    <property type="term" value="C:plasma membrane"/>
    <property type="evidence" value="ECO:0007669"/>
    <property type="project" value="UniProtKB-SubCell"/>
</dbReference>
<feature type="transmembrane region" description="Helical" evidence="8">
    <location>
        <begin position="178"/>
        <end position="199"/>
    </location>
</feature>
<evidence type="ECO:0000256" key="2">
    <source>
        <dbReference type="ARBA" id="ARBA00009773"/>
    </source>
</evidence>